<protein>
    <submittedName>
        <fullName evidence="2">Uncharacterized protein</fullName>
    </submittedName>
</protein>
<organism evidence="2 3">
    <name type="scientific">Bacillus mycoides</name>
    <dbReference type="NCBI Taxonomy" id="1405"/>
    <lineage>
        <taxon>Bacteria</taxon>
        <taxon>Bacillati</taxon>
        <taxon>Bacillota</taxon>
        <taxon>Bacilli</taxon>
        <taxon>Bacillales</taxon>
        <taxon>Bacillaceae</taxon>
        <taxon>Bacillus</taxon>
        <taxon>Bacillus cereus group</taxon>
    </lineage>
</organism>
<keyword evidence="1" id="KW-0472">Membrane</keyword>
<feature type="transmembrane region" description="Helical" evidence="1">
    <location>
        <begin position="49"/>
        <end position="67"/>
    </location>
</feature>
<feature type="transmembrane region" description="Helical" evidence="1">
    <location>
        <begin position="12"/>
        <end position="37"/>
    </location>
</feature>
<evidence type="ECO:0000256" key="1">
    <source>
        <dbReference type="SAM" id="Phobius"/>
    </source>
</evidence>
<dbReference type="EMBL" id="MUAI01000049">
    <property type="protein sequence ID" value="OOR03310.1"/>
    <property type="molecule type" value="Genomic_DNA"/>
</dbReference>
<evidence type="ECO:0000313" key="3">
    <source>
        <dbReference type="Proteomes" id="UP000190696"/>
    </source>
</evidence>
<gene>
    <name evidence="2" type="ORF">BW900_27805</name>
</gene>
<dbReference type="AlphaFoldDB" id="A0A1S9T049"/>
<dbReference type="Proteomes" id="UP000190696">
    <property type="component" value="Unassembled WGS sequence"/>
</dbReference>
<comment type="caution">
    <text evidence="2">The sequence shown here is derived from an EMBL/GenBank/DDBJ whole genome shotgun (WGS) entry which is preliminary data.</text>
</comment>
<evidence type="ECO:0000313" key="2">
    <source>
        <dbReference type="EMBL" id="OOR03310.1"/>
    </source>
</evidence>
<name>A0A1S9T049_BACMY</name>
<keyword evidence="1" id="KW-1133">Transmembrane helix</keyword>
<keyword evidence="1" id="KW-0812">Transmembrane</keyword>
<sequence>MIQPYNKLVSKGVCFLGTFQKYIFEILELIFHVILQFPKGVPFEVMRCILGVSKFLKLIACISALFFKKYILIKSGNTLEIL</sequence>
<accession>A0A1S9T049</accession>
<proteinExistence type="predicted"/>
<reference evidence="2 3" key="1">
    <citation type="submission" date="2017-01" db="EMBL/GenBank/DDBJ databases">
        <title>Bacillus cereus isolates.</title>
        <authorList>
            <person name="Beno S.M."/>
        </authorList>
    </citation>
    <scope>NUCLEOTIDE SEQUENCE [LARGE SCALE GENOMIC DNA]</scope>
    <source>
        <strain evidence="2 3">FSL W7-1108</strain>
    </source>
</reference>